<dbReference type="EMBL" id="BK015653">
    <property type="protein sequence ID" value="DAE18361.1"/>
    <property type="molecule type" value="Genomic_DNA"/>
</dbReference>
<sequence>MKYGVVNYPVKVIDEEIINALADIEIHHEEDKRIVLVECVMNYTDLPEECILEIGYLKRKFKLMHTESVASESDIYKLKFMFERVEDINKKDEWWDSLRSIVR</sequence>
<protein>
    <submittedName>
        <fullName evidence="1">Uncharacterized protein</fullName>
    </submittedName>
</protein>
<accession>A0A8S5QHU0</accession>
<name>A0A8S5QHU0_9CAUD</name>
<evidence type="ECO:0000313" key="1">
    <source>
        <dbReference type="EMBL" id="DAE18361.1"/>
    </source>
</evidence>
<reference evidence="1" key="1">
    <citation type="journal article" date="2021" name="Proc. Natl. Acad. Sci. U.S.A.">
        <title>A Catalog of Tens of Thousands of Viruses from Human Metagenomes Reveals Hidden Associations with Chronic Diseases.</title>
        <authorList>
            <person name="Tisza M.J."/>
            <person name="Buck C.B."/>
        </authorList>
    </citation>
    <scope>NUCLEOTIDE SEQUENCE</scope>
    <source>
        <strain evidence="1">CteHV32</strain>
    </source>
</reference>
<organism evidence="1">
    <name type="scientific">Siphoviridae sp. cteHV32</name>
    <dbReference type="NCBI Taxonomy" id="2825588"/>
    <lineage>
        <taxon>Viruses</taxon>
        <taxon>Duplodnaviria</taxon>
        <taxon>Heunggongvirae</taxon>
        <taxon>Uroviricota</taxon>
        <taxon>Caudoviricetes</taxon>
    </lineage>
</organism>
<proteinExistence type="predicted"/>